<proteinExistence type="predicted"/>
<comment type="caution">
    <text evidence="1">The sequence shown here is derived from an EMBL/GenBank/DDBJ whole genome shotgun (WGS) entry which is preliminary data.</text>
</comment>
<gene>
    <name evidence="1" type="ORF">GCWU000182_000349</name>
</gene>
<evidence type="ECO:0000313" key="2">
    <source>
        <dbReference type="Proteomes" id="UP000019050"/>
    </source>
</evidence>
<organism evidence="1 2">
    <name type="scientific">Abiotrophia defectiva ATCC 49176</name>
    <dbReference type="NCBI Taxonomy" id="592010"/>
    <lineage>
        <taxon>Bacteria</taxon>
        <taxon>Bacillati</taxon>
        <taxon>Bacillota</taxon>
        <taxon>Bacilli</taxon>
        <taxon>Lactobacillales</taxon>
        <taxon>Aerococcaceae</taxon>
        <taxon>Abiotrophia</taxon>
    </lineage>
</organism>
<keyword evidence="2" id="KW-1185">Reference proteome</keyword>
<dbReference type="HOGENOM" id="CLU_3283088_0_0_9"/>
<dbReference type="AlphaFoldDB" id="W1Q4Z5"/>
<dbReference type="Proteomes" id="UP000019050">
    <property type="component" value="Unassembled WGS sequence"/>
</dbReference>
<protein>
    <submittedName>
        <fullName evidence="1">Uncharacterized protein</fullName>
    </submittedName>
</protein>
<evidence type="ECO:0000313" key="1">
    <source>
        <dbReference type="EMBL" id="ESK66282.1"/>
    </source>
</evidence>
<dbReference type="STRING" id="592010.GCWU000182_000349"/>
<sequence>MLPSVNKLHLSSTSLEAGLWLVKQGAQDIALSQLARLELA</sequence>
<dbReference type="EMBL" id="ACIN03000002">
    <property type="protein sequence ID" value="ESK66282.1"/>
    <property type="molecule type" value="Genomic_DNA"/>
</dbReference>
<accession>W1Q4Z5</accession>
<reference evidence="1" key="1">
    <citation type="submission" date="2013-06" db="EMBL/GenBank/DDBJ databases">
        <authorList>
            <person name="Weinstock G."/>
            <person name="Sodergren E."/>
            <person name="Clifton S."/>
            <person name="Fulton L."/>
            <person name="Fulton B."/>
            <person name="Courtney L."/>
            <person name="Fronick C."/>
            <person name="Harrison M."/>
            <person name="Strong C."/>
            <person name="Farmer C."/>
            <person name="Delahaunty K."/>
            <person name="Markovic C."/>
            <person name="Hall O."/>
            <person name="Minx P."/>
            <person name="Tomlinson C."/>
            <person name="Mitreva M."/>
            <person name="Nelson J."/>
            <person name="Hou S."/>
            <person name="Wollam A."/>
            <person name="Pepin K.H."/>
            <person name="Johnson M."/>
            <person name="Bhonagiri V."/>
            <person name="Nash W.E."/>
            <person name="Warren W."/>
            <person name="Chinwalla A."/>
            <person name="Mardis E.R."/>
            <person name="Wilson R.K."/>
        </authorList>
    </citation>
    <scope>NUCLEOTIDE SEQUENCE [LARGE SCALE GENOMIC DNA]</scope>
    <source>
        <strain evidence="1">ATCC 49176</strain>
    </source>
</reference>
<name>W1Q4Z5_ABIDE</name>